<evidence type="ECO:0000256" key="1">
    <source>
        <dbReference type="ARBA" id="ARBA00007613"/>
    </source>
</evidence>
<protein>
    <submittedName>
        <fullName evidence="4">Outer membrane protein, heavy metal efflux system</fullName>
    </submittedName>
</protein>
<keyword evidence="3" id="KW-0732">Signal</keyword>
<dbReference type="InterPro" id="IPR010131">
    <property type="entry name" value="MdtP/NodT-like"/>
</dbReference>
<feature type="coiled-coil region" evidence="2">
    <location>
        <begin position="201"/>
        <end position="230"/>
    </location>
</feature>
<evidence type="ECO:0000313" key="4">
    <source>
        <dbReference type="EMBL" id="BCX88277.1"/>
    </source>
</evidence>
<dbReference type="SUPFAM" id="SSF56954">
    <property type="entry name" value="Outer membrane efflux proteins (OEP)"/>
    <property type="match status" value="1"/>
</dbReference>
<dbReference type="EMBL" id="AP024718">
    <property type="protein sequence ID" value="BCX88277.1"/>
    <property type="molecule type" value="Genomic_DNA"/>
</dbReference>
<accession>A0AAU9C8U0</accession>
<keyword evidence="2" id="KW-0175">Coiled coil</keyword>
<comment type="similarity">
    <text evidence="1">Belongs to the outer membrane factor (OMF) (TC 1.B.17) family.</text>
</comment>
<evidence type="ECO:0000313" key="5">
    <source>
        <dbReference type="Proteomes" id="UP001321450"/>
    </source>
</evidence>
<evidence type="ECO:0000256" key="2">
    <source>
        <dbReference type="SAM" id="Coils"/>
    </source>
</evidence>
<dbReference type="Gene3D" id="1.20.1600.10">
    <property type="entry name" value="Outer membrane efflux proteins (OEP)"/>
    <property type="match status" value="1"/>
</dbReference>
<dbReference type="Pfam" id="PF02321">
    <property type="entry name" value="OEP"/>
    <property type="match status" value="2"/>
</dbReference>
<dbReference type="PANTHER" id="PTHR30203">
    <property type="entry name" value="OUTER MEMBRANE CATION EFFLUX PROTEIN"/>
    <property type="match status" value="1"/>
</dbReference>
<dbReference type="GO" id="GO:0015562">
    <property type="term" value="F:efflux transmembrane transporter activity"/>
    <property type="evidence" value="ECO:0007669"/>
    <property type="project" value="InterPro"/>
</dbReference>
<name>A0AAU9C8U0_9GAMM</name>
<dbReference type="Proteomes" id="UP001321450">
    <property type="component" value="Chromosome"/>
</dbReference>
<reference evidence="5" key="1">
    <citation type="journal article" date="2024" name="Int. J. Syst. Evol. Microbiol.">
        <title>Methylomarinovum tepidoasis sp. nov., a moderately thermophilic methanotroph of the family Methylothermaceae isolated from a deep-sea hydrothermal field.</title>
        <authorList>
            <person name="Hirayama H."/>
            <person name="Takaki Y."/>
            <person name="Abe M."/>
            <person name="Miyazaki M."/>
            <person name="Uematsu K."/>
            <person name="Matsui Y."/>
            <person name="Takai K."/>
        </authorList>
    </citation>
    <scope>NUCLEOTIDE SEQUENCE [LARGE SCALE GENOMIC DNA]</scope>
    <source>
        <strain evidence="5">IN45</strain>
    </source>
</reference>
<gene>
    <name evidence="4" type="ORF">MIN45_P0646</name>
</gene>
<sequence>MQVFPGGTVFATGGRSFLLAALIVTMPGQAAVPEPPPPAAESSGAEAPVPKILNLRTALALSLRHNPRLNAATWEIQVREARRIRAGLLPNPRLRIAVEDFGGSGSHRGYNVAETTLMLSQLIELGGKRGKRHRLASSERDLAIWDYEARRLQTALSTRQAFIEVLAAQEELALSQRMEALAERLYATVDARVRAGEVSRLQRYKARVELAQARLASAEARTRLADARQRLAASWGDLVPRFDRAVGDLSRLASLPPLETLVARLAQNPDVARWATEMVRRQRQLELARALTIPDLTVRGGVRQYAENGDVAAVAVFQVPLFLFNDQRTQVTEARAGLGQAEQRRRAALVEARRQLVAAYQRWRRADVQARLLRDEVLPNAEAAFTAIRDAYRLGKVGVLDLIDAQRTLFTARRRQLAAWMAWHLWQAAVERLLGSLPQDSTLPVHEASS</sequence>
<feature type="signal peptide" evidence="3">
    <location>
        <begin position="1"/>
        <end position="30"/>
    </location>
</feature>
<feature type="chain" id="PRO_5043750936" evidence="3">
    <location>
        <begin position="31"/>
        <end position="450"/>
    </location>
</feature>
<dbReference type="RefSeq" id="WP_286293381.1">
    <property type="nucleotide sequence ID" value="NZ_AP024718.1"/>
</dbReference>
<dbReference type="InterPro" id="IPR003423">
    <property type="entry name" value="OMP_efflux"/>
</dbReference>
<evidence type="ECO:0000256" key="3">
    <source>
        <dbReference type="SAM" id="SignalP"/>
    </source>
</evidence>
<keyword evidence="5" id="KW-1185">Reference proteome</keyword>
<dbReference type="PANTHER" id="PTHR30203:SF24">
    <property type="entry name" value="BLR4935 PROTEIN"/>
    <property type="match status" value="1"/>
</dbReference>
<dbReference type="AlphaFoldDB" id="A0AAU9C8U0"/>
<proteinExistence type="inferred from homology"/>
<organism evidence="4 5">
    <name type="scientific">Methylomarinovum tepidoasis</name>
    <dbReference type="NCBI Taxonomy" id="2840183"/>
    <lineage>
        <taxon>Bacteria</taxon>
        <taxon>Pseudomonadati</taxon>
        <taxon>Pseudomonadota</taxon>
        <taxon>Gammaproteobacteria</taxon>
        <taxon>Methylococcales</taxon>
        <taxon>Methylothermaceae</taxon>
        <taxon>Methylomarinovum</taxon>
    </lineage>
</organism>
<dbReference type="KEGG" id="meiy:MIN45_P0646"/>